<feature type="region of interest" description="Disordered" evidence="1">
    <location>
        <begin position="164"/>
        <end position="187"/>
    </location>
</feature>
<proteinExistence type="predicted"/>
<dbReference type="EMBL" id="GECZ01026187">
    <property type="protein sequence ID" value="JAS43582.1"/>
    <property type="molecule type" value="Transcribed_RNA"/>
</dbReference>
<sequence>VEPDRKHSDDKESSCEPDTSCVDKPNISISRASSDRRPDVVCEEPVVNNSMLDPSQALETKELLSEDSFSVPRTRSAQASINRSESYKEQSQKRSKIRERRKISDPNLSKTNNVSNTESESQSMLINNNSGSSSSSSLSSRSFDSPSLSSDAVVTANQVRAHLSNSWDSDIEVEPDPPDWQSFVPDD</sequence>
<feature type="compositionally biased region" description="Low complexity" evidence="1">
    <location>
        <begin position="123"/>
        <end position="150"/>
    </location>
</feature>
<feature type="non-terminal residue" evidence="2">
    <location>
        <position position="1"/>
    </location>
</feature>
<gene>
    <name evidence="2" type="ORF">g.46781</name>
</gene>
<reference evidence="2" key="1">
    <citation type="submission" date="2015-11" db="EMBL/GenBank/DDBJ databases">
        <title>De novo transcriptome assembly of four potential Pierce s Disease insect vectors from Arizona vineyards.</title>
        <authorList>
            <person name="Tassone E.E."/>
        </authorList>
    </citation>
    <scope>NUCLEOTIDE SEQUENCE</scope>
</reference>
<organism evidence="2">
    <name type="scientific">Cuerna arida</name>
    <dbReference type="NCBI Taxonomy" id="1464854"/>
    <lineage>
        <taxon>Eukaryota</taxon>
        <taxon>Metazoa</taxon>
        <taxon>Ecdysozoa</taxon>
        <taxon>Arthropoda</taxon>
        <taxon>Hexapoda</taxon>
        <taxon>Insecta</taxon>
        <taxon>Pterygota</taxon>
        <taxon>Neoptera</taxon>
        <taxon>Paraneoptera</taxon>
        <taxon>Hemiptera</taxon>
        <taxon>Auchenorrhyncha</taxon>
        <taxon>Membracoidea</taxon>
        <taxon>Cicadellidae</taxon>
        <taxon>Cicadellinae</taxon>
        <taxon>Proconiini</taxon>
        <taxon>Cuerna</taxon>
    </lineage>
</organism>
<feature type="compositionally biased region" description="Basic and acidic residues" evidence="1">
    <location>
        <begin position="1"/>
        <end position="14"/>
    </location>
</feature>
<accession>A0A1B6F016</accession>
<feature type="non-terminal residue" evidence="2">
    <location>
        <position position="187"/>
    </location>
</feature>
<evidence type="ECO:0000256" key="1">
    <source>
        <dbReference type="SAM" id="MobiDB-lite"/>
    </source>
</evidence>
<feature type="compositionally biased region" description="Polar residues" evidence="1">
    <location>
        <begin position="106"/>
        <end position="122"/>
    </location>
</feature>
<feature type="compositionally biased region" description="Polar residues" evidence="1">
    <location>
        <begin position="67"/>
        <end position="84"/>
    </location>
</feature>
<name>A0A1B6F016_9HEMI</name>
<protein>
    <submittedName>
        <fullName evidence="2">Uncharacterized protein</fullName>
    </submittedName>
</protein>
<feature type="region of interest" description="Disordered" evidence="1">
    <location>
        <begin position="1"/>
        <end position="151"/>
    </location>
</feature>
<evidence type="ECO:0000313" key="2">
    <source>
        <dbReference type="EMBL" id="JAS43582.1"/>
    </source>
</evidence>
<dbReference type="AlphaFoldDB" id="A0A1B6F016"/>